<dbReference type="AlphaFoldDB" id="A0A2P4Y8N4"/>
<name>A0A2P4Y8N4_9STRA</name>
<gene>
    <name evidence="1" type="ORF">PHPALM_8910</name>
</gene>
<keyword evidence="2" id="KW-1185">Reference proteome</keyword>
<protein>
    <submittedName>
        <fullName evidence="1">Uncharacterized protein</fullName>
    </submittedName>
</protein>
<dbReference type="EMBL" id="NCKW01004919">
    <property type="protein sequence ID" value="POM74168.1"/>
    <property type="molecule type" value="Genomic_DNA"/>
</dbReference>
<evidence type="ECO:0000313" key="1">
    <source>
        <dbReference type="EMBL" id="POM74168.1"/>
    </source>
</evidence>
<dbReference type="OrthoDB" id="146234at2759"/>
<organism evidence="1 2">
    <name type="scientific">Phytophthora palmivora</name>
    <dbReference type="NCBI Taxonomy" id="4796"/>
    <lineage>
        <taxon>Eukaryota</taxon>
        <taxon>Sar</taxon>
        <taxon>Stramenopiles</taxon>
        <taxon>Oomycota</taxon>
        <taxon>Peronosporomycetes</taxon>
        <taxon>Peronosporales</taxon>
        <taxon>Peronosporaceae</taxon>
        <taxon>Phytophthora</taxon>
    </lineage>
</organism>
<proteinExistence type="predicted"/>
<reference evidence="1 2" key="1">
    <citation type="journal article" date="2017" name="Genome Biol. Evol.">
        <title>Phytophthora megakarya and P. palmivora, closely related causal agents of cacao black pod rot, underwent increases in genome sizes and gene numbers by different mechanisms.</title>
        <authorList>
            <person name="Ali S.S."/>
            <person name="Shao J."/>
            <person name="Lary D.J."/>
            <person name="Kronmiller B."/>
            <person name="Shen D."/>
            <person name="Strem M.D."/>
            <person name="Amoako-Attah I."/>
            <person name="Akrofi A.Y."/>
            <person name="Begoude B.A."/>
            <person name="Ten Hoopen G.M."/>
            <person name="Coulibaly K."/>
            <person name="Kebe B.I."/>
            <person name="Melnick R.L."/>
            <person name="Guiltinan M.J."/>
            <person name="Tyler B.M."/>
            <person name="Meinhardt L.W."/>
            <person name="Bailey B.A."/>
        </authorList>
    </citation>
    <scope>NUCLEOTIDE SEQUENCE [LARGE SCALE GENOMIC DNA]</scope>
    <source>
        <strain evidence="2">sbr112.9</strain>
    </source>
</reference>
<dbReference type="Proteomes" id="UP000237271">
    <property type="component" value="Unassembled WGS sequence"/>
</dbReference>
<comment type="caution">
    <text evidence="1">The sequence shown here is derived from an EMBL/GenBank/DDBJ whole genome shotgun (WGS) entry which is preliminary data.</text>
</comment>
<accession>A0A2P4Y8N4</accession>
<evidence type="ECO:0000313" key="2">
    <source>
        <dbReference type="Proteomes" id="UP000237271"/>
    </source>
</evidence>
<sequence length="115" mass="13949">MHSMNIIRIKFPLTLLHFIKDHGVQLVRRWLYFFIPKERWRKIAHETRTYRLESIDEIAQTMRARARARRETTPSTIVLSVEEHKAKLQRENPIQQHEIVRFIGLLIARTLEPRR</sequence>